<dbReference type="InterPro" id="IPR050483">
    <property type="entry name" value="CoA-transferase_III_domain"/>
</dbReference>
<dbReference type="KEGG" id="cput:CONPUDRAFT_165469"/>
<feature type="region of interest" description="Disordered" evidence="3">
    <location>
        <begin position="65"/>
        <end position="90"/>
    </location>
</feature>
<comment type="caution">
    <text evidence="4">The sequence shown here is derived from an EMBL/GenBank/DDBJ whole genome shotgun (WGS) entry which is preliminary data.</text>
</comment>
<keyword evidence="2" id="KW-0808">Transferase</keyword>
<reference evidence="5" key="1">
    <citation type="journal article" date="2012" name="Science">
        <title>The Paleozoic origin of enzymatic lignin decomposition reconstructed from 31 fungal genomes.</title>
        <authorList>
            <person name="Floudas D."/>
            <person name="Binder M."/>
            <person name="Riley R."/>
            <person name="Barry K."/>
            <person name="Blanchette R.A."/>
            <person name="Henrissat B."/>
            <person name="Martinez A.T."/>
            <person name="Otillar R."/>
            <person name="Spatafora J.W."/>
            <person name="Yadav J.S."/>
            <person name="Aerts A."/>
            <person name="Benoit I."/>
            <person name="Boyd A."/>
            <person name="Carlson A."/>
            <person name="Copeland A."/>
            <person name="Coutinho P.M."/>
            <person name="de Vries R.P."/>
            <person name="Ferreira P."/>
            <person name="Findley K."/>
            <person name="Foster B."/>
            <person name="Gaskell J."/>
            <person name="Glotzer D."/>
            <person name="Gorecki P."/>
            <person name="Heitman J."/>
            <person name="Hesse C."/>
            <person name="Hori C."/>
            <person name="Igarashi K."/>
            <person name="Jurgens J.A."/>
            <person name="Kallen N."/>
            <person name="Kersten P."/>
            <person name="Kohler A."/>
            <person name="Kuees U."/>
            <person name="Kumar T.K.A."/>
            <person name="Kuo A."/>
            <person name="LaButti K."/>
            <person name="Larrondo L.F."/>
            <person name="Lindquist E."/>
            <person name="Ling A."/>
            <person name="Lombard V."/>
            <person name="Lucas S."/>
            <person name="Lundell T."/>
            <person name="Martin R."/>
            <person name="McLaughlin D.J."/>
            <person name="Morgenstern I."/>
            <person name="Morin E."/>
            <person name="Murat C."/>
            <person name="Nagy L.G."/>
            <person name="Nolan M."/>
            <person name="Ohm R.A."/>
            <person name="Patyshakuliyeva A."/>
            <person name="Rokas A."/>
            <person name="Ruiz-Duenas F.J."/>
            <person name="Sabat G."/>
            <person name="Salamov A."/>
            <person name="Samejima M."/>
            <person name="Schmutz J."/>
            <person name="Slot J.C."/>
            <person name="St John F."/>
            <person name="Stenlid J."/>
            <person name="Sun H."/>
            <person name="Sun S."/>
            <person name="Syed K."/>
            <person name="Tsang A."/>
            <person name="Wiebenga A."/>
            <person name="Young D."/>
            <person name="Pisabarro A."/>
            <person name="Eastwood D.C."/>
            <person name="Martin F."/>
            <person name="Cullen D."/>
            <person name="Grigoriev I.V."/>
            <person name="Hibbett D.S."/>
        </authorList>
    </citation>
    <scope>NUCLEOTIDE SEQUENCE [LARGE SCALE GENOMIC DNA]</scope>
    <source>
        <strain evidence="5">RWD-64-598 SS2</strain>
    </source>
</reference>
<evidence type="ECO:0000313" key="5">
    <source>
        <dbReference type="Proteomes" id="UP000053558"/>
    </source>
</evidence>
<dbReference type="InterPro" id="IPR044855">
    <property type="entry name" value="CoA-Trfase_III_dom3_sf"/>
</dbReference>
<evidence type="ECO:0000256" key="2">
    <source>
        <dbReference type="ARBA" id="ARBA00022679"/>
    </source>
</evidence>
<dbReference type="SUPFAM" id="SSF89796">
    <property type="entry name" value="CoA-transferase family III (CaiB/BaiF)"/>
    <property type="match status" value="1"/>
</dbReference>
<proteinExistence type="inferred from homology"/>
<dbReference type="Gene3D" id="3.40.50.10540">
    <property type="entry name" value="Crotonobetainyl-coa:carnitine coa-transferase, domain 1"/>
    <property type="match status" value="1"/>
</dbReference>
<dbReference type="OMA" id="IIAGPYC"/>
<dbReference type="GO" id="GO:0005739">
    <property type="term" value="C:mitochondrion"/>
    <property type="evidence" value="ECO:0007669"/>
    <property type="project" value="TreeGrafter"/>
</dbReference>
<dbReference type="PANTHER" id="PTHR48207:SF3">
    <property type="entry name" value="SUCCINATE--HYDROXYMETHYLGLUTARATE COA-TRANSFERASE"/>
    <property type="match status" value="1"/>
</dbReference>
<dbReference type="InterPro" id="IPR003673">
    <property type="entry name" value="CoA-Trfase_fam_III"/>
</dbReference>
<dbReference type="GO" id="GO:0047369">
    <property type="term" value="F:succinate-hydroxymethylglutarate CoA-transferase activity"/>
    <property type="evidence" value="ECO:0007669"/>
    <property type="project" value="TreeGrafter"/>
</dbReference>
<dbReference type="Pfam" id="PF02515">
    <property type="entry name" value="CoA_transf_3"/>
    <property type="match status" value="1"/>
</dbReference>
<dbReference type="Proteomes" id="UP000053558">
    <property type="component" value="Unassembled WGS sequence"/>
</dbReference>
<sequence length="434" mass="47588">MTRLQLSTLRVVGRRYISNEHRPQGIPLPLKGTRILDLTRVLAGPTATMLLADMGADVIKVEEVSRGDDTRSWSPPSAPTQDFAPKESQHLPPESAYFLAANRNKRSVTVNFKKPEGLKIIHDLVRSSDVLVENYIPGKLATMGLGWEDCHKINPRLVYASITGYGQTGPYSQAAGYDVIIEAEAGLMHITGEPDRPPVKVGVAVTDIMTGLYAHGAILASLRSVEKTGQGVWVDLNLFETQLAGLANIASNYLVAGKEASRHGTAHPSIVPYQVFPCADGFLMIGAGNDRQFRLLCERVLEKPGLADDERFSTNAARVAHREELVDVISETLKEKSREYWIERFTGLGVPFGPINNVEQTFAHPQAVARGCAVEVNHPRSGKIKMVAPPVRYNGRRMPVRLPPPWHSEHTAEVLGELGYTESEQAALRAKGVI</sequence>
<dbReference type="AlphaFoldDB" id="A0A5M3MQ26"/>
<evidence type="ECO:0000256" key="3">
    <source>
        <dbReference type="SAM" id="MobiDB-lite"/>
    </source>
</evidence>
<evidence type="ECO:0000313" key="4">
    <source>
        <dbReference type="EMBL" id="EIW81282.1"/>
    </source>
</evidence>
<dbReference type="InterPro" id="IPR023606">
    <property type="entry name" value="CoA-Trfase_III_dom_1_sf"/>
</dbReference>
<dbReference type="RefSeq" id="XP_007768659.1">
    <property type="nucleotide sequence ID" value="XM_007770469.1"/>
</dbReference>
<dbReference type="GeneID" id="19205319"/>
<name>A0A5M3MQ26_CONPW</name>
<accession>A0A5M3MQ26</accession>
<protein>
    <submittedName>
        <fullName evidence="4">CAIB BAIF family enzyme</fullName>
    </submittedName>
</protein>
<dbReference type="EMBL" id="JH711578">
    <property type="protein sequence ID" value="EIW81282.1"/>
    <property type="molecule type" value="Genomic_DNA"/>
</dbReference>
<keyword evidence="5" id="KW-1185">Reference proteome</keyword>
<comment type="similarity">
    <text evidence="1">Belongs to the CoA-transferase III family.</text>
</comment>
<organism evidence="4 5">
    <name type="scientific">Coniophora puteana (strain RWD-64-598)</name>
    <name type="common">Brown rot fungus</name>
    <dbReference type="NCBI Taxonomy" id="741705"/>
    <lineage>
        <taxon>Eukaryota</taxon>
        <taxon>Fungi</taxon>
        <taxon>Dikarya</taxon>
        <taxon>Basidiomycota</taxon>
        <taxon>Agaricomycotina</taxon>
        <taxon>Agaricomycetes</taxon>
        <taxon>Agaricomycetidae</taxon>
        <taxon>Boletales</taxon>
        <taxon>Coniophorineae</taxon>
        <taxon>Coniophoraceae</taxon>
        <taxon>Coniophora</taxon>
    </lineage>
</organism>
<dbReference type="OrthoDB" id="5863171at2759"/>
<evidence type="ECO:0000256" key="1">
    <source>
        <dbReference type="ARBA" id="ARBA00008383"/>
    </source>
</evidence>
<dbReference type="Gene3D" id="3.30.1540.10">
    <property type="entry name" value="formyl-coa transferase, domain 3"/>
    <property type="match status" value="1"/>
</dbReference>
<dbReference type="PANTHER" id="PTHR48207">
    <property type="entry name" value="SUCCINATE--HYDROXYMETHYLGLUTARATE COA-TRANSFERASE"/>
    <property type="match status" value="1"/>
</dbReference>
<gene>
    <name evidence="4" type="ORF">CONPUDRAFT_165469</name>
</gene>